<comment type="subcellular location">
    <subcellularLocation>
        <location evidence="1">Cell inner membrane</location>
        <topology evidence="1">Single-pass membrane protein</topology>
    </subcellularLocation>
</comment>
<dbReference type="PROSITE" id="PS00409">
    <property type="entry name" value="PROKAR_NTER_METHYL"/>
    <property type="match status" value="1"/>
</dbReference>
<evidence type="ECO:0000256" key="8">
    <source>
        <dbReference type="ARBA" id="ARBA00023136"/>
    </source>
</evidence>
<dbReference type="GO" id="GO:0015628">
    <property type="term" value="P:protein secretion by the type II secretion system"/>
    <property type="evidence" value="ECO:0007669"/>
    <property type="project" value="InterPro"/>
</dbReference>
<evidence type="ECO:0000256" key="5">
    <source>
        <dbReference type="ARBA" id="ARBA00022519"/>
    </source>
</evidence>
<dbReference type="RefSeq" id="WP_164453428.1">
    <property type="nucleotide sequence ID" value="NZ_JAAIJQ010000039.1"/>
</dbReference>
<dbReference type="Proteomes" id="UP000483379">
    <property type="component" value="Unassembled WGS sequence"/>
</dbReference>
<dbReference type="Pfam" id="PF07963">
    <property type="entry name" value="N_methyl"/>
    <property type="match status" value="1"/>
</dbReference>
<keyword evidence="6 11" id="KW-0812">Transmembrane</keyword>
<evidence type="ECO:0000256" key="7">
    <source>
        <dbReference type="ARBA" id="ARBA00022989"/>
    </source>
</evidence>
<dbReference type="GO" id="GO:0015627">
    <property type="term" value="C:type II protein secretion system complex"/>
    <property type="evidence" value="ECO:0007669"/>
    <property type="project" value="InterPro"/>
</dbReference>
<keyword evidence="7 11" id="KW-1133">Transmembrane helix</keyword>
<evidence type="ECO:0000256" key="1">
    <source>
        <dbReference type="ARBA" id="ARBA00004377"/>
    </source>
</evidence>
<dbReference type="InterPro" id="IPR045584">
    <property type="entry name" value="Pilin-like"/>
</dbReference>
<sequence>MQDRIRTSLTSFSVPSGAKQATHALAGFTLIELLISIAMLSILLTVAVPSFTELVKNNRMSSNTNELLAALQYARSEAVTRKSAVAICTSNTGMESDNPACIDTVNWHSGWIIFVDANNDGSRDTSSGTGEILLHVREALDGGDVTAVGETAIAHGIRFFSDGTASSGGRISVCDNRGTSKSKTVSVERYTGRTFAESGTGSCP</sequence>
<evidence type="ECO:0000256" key="6">
    <source>
        <dbReference type="ARBA" id="ARBA00022692"/>
    </source>
</evidence>
<organism evidence="13 14">
    <name type="scientific">Thiorhodococcus minor</name>
    <dbReference type="NCBI Taxonomy" id="57489"/>
    <lineage>
        <taxon>Bacteria</taxon>
        <taxon>Pseudomonadati</taxon>
        <taxon>Pseudomonadota</taxon>
        <taxon>Gammaproteobacteria</taxon>
        <taxon>Chromatiales</taxon>
        <taxon>Chromatiaceae</taxon>
        <taxon>Thiorhodococcus</taxon>
    </lineage>
</organism>
<evidence type="ECO:0000313" key="13">
    <source>
        <dbReference type="EMBL" id="NEV62963.1"/>
    </source>
</evidence>
<comment type="similarity">
    <text evidence="9">Belongs to the GSP H family.</text>
</comment>
<protein>
    <recommendedName>
        <fullName evidence="2">Type II secretion system protein H</fullName>
    </recommendedName>
    <alternativeName>
        <fullName evidence="10">General secretion pathway protein H</fullName>
    </alternativeName>
</protein>
<dbReference type="InterPro" id="IPR022346">
    <property type="entry name" value="T2SS_GspH"/>
</dbReference>
<evidence type="ECO:0000313" key="14">
    <source>
        <dbReference type="Proteomes" id="UP000483379"/>
    </source>
</evidence>
<dbReference type="GO" id="GO:0005886">
    <property type="term" value="C:plasma membrane"/>
    <property type="evidence" value="ECO:0007669"/>
    <property type="project" value="UniProtKB-SubCell"/>
</dbReference>
<dbReference type="EMBL" id="JAAIJQ010000039">
    <property type="protein sequence ID" value="NEV62963.1"/>
    <property type="molecule type" value="Genomic_DNA"/>
</dbReference>
<name>A0A6M0K211_9GAMM</name>
<keyword evidence="5" id="KW-0997">Cell inner membrane</keyword>
<proteinExistence type="inferred from homology"/>
<comment type="caution">
    <text evidence="13">The sequence shown here is derived from an EMBL/GenBank/DDBJ whole genome shotgun (WGS) entry which is preliminary data.</text>
</comment>
<evidence type="ECO:0000256" key="11">
    <source>
        <dbReference type="SAM" id="Phobius"/>
    </source>
</evidence>
<evidence type="ECO:0000256" key="2">
    <source>
        <dbReference type="ARBA" id="ARBA00021549"/>
    </source>
</evidence>
<dbReference type="Pfam" id="PF12019">
    <property type="entry name" value="GspH"/>
    <property type="match status" value="1"/>
</dbReference>
<dbReference type="InterPro" id="IPR012902">
    <property type="entry name" value="N_methyl_site"/>
</dbReference>
<keyword evidence="14" id="KW-1185">Reference proteome</keyword>
<dbReference type="SUPFAM" id="SSF54523">
    <property type="entry name" value="Pili subunits"/>
    <property type="match status" value="1"/>
</dbReference>
<keyword evidence="3" id="KW-1003">Cell membrane</keyword>
<dbReference type="Gene3D" id="3.55.40.10">
    <property type="entry name" value="minor pseudopilin epsh domain"/>
    <property type="match status" value="1"/>
</dbReference>
<feature type="domain" description="General secretion pathway GspH" evidence="12">
    <location>
        <begin position="64"/>
        <end position="188"/>
    </location>
</feature>
<accession>A0A6M0K211</accession>
<evidence type="ECO:0000256" key="10">
    <source>
        <dbReference type="ARBA" id="ARBA00030775"/>
    </source>
</evidence>
<reference evidence="13 14" key="1">
    <citation type="submission" date="2020-02" db="EMBL/GenBank/DDBJ databases">
        <title>Genome sequences of Thiorhodococcus mannitoliphagus and Thiorhodococcus minor, purple sulfur photosynthetic bacteria in the gammaproteobacterial family, Chromatiaceae.</title>
        <authorList>
            <person name="Aviles F.A."/>
            <person name="Meyer T.E."/>
            <person name="Kyndt J.A."/>
        </authorList>
    </citation>
    <scope>NUCLEOTIDE SEQUENCE [LARGE SCALE GENOMIC DNA]</scope>
    <source>
        <strain evidence="13 14">DSM 11518</strain>
    </source>
</reference>
<evidence type="ECO:0000256" key="4">
    <source>
        <dbReference type="ARBA" id="ARBA00022481"/>
    </source>
</evidence>
<dbReference type="AlphaFoldDB" id="A0A6M0K211"/>
<dbReference type="NCBIfam" id="TIGR02532">
    <property type="entry name" value="IV_pilin_GFxxxE"/>
    <property type="match status" value="1"/>
</dbReference>
<gene>
    <name evidence="13" type="ORF">G3446_13860</name>
</gene>
<evidence type="ECO:0000256" key="9">
    <source>
        <dbReference type="ARBA" id="ARBA00025772"/>
    </source>
</evidence>
<keyword evidence="8 11" id="KW-0472">Membrane</keyword>
<evidence type="ECO:0000259" key="12">
    <source>
        <dbReference type="Pfam" id="PF12019"/>
    </source>
</evidence>
<keyword evidence="4" id="KW-0488">Methylation</keyword>
<feature type="transmembrane region" description="Helical" evidence="11">
    <location>
        <begin position="21"/>
        <end position="48"/>
    </location>
</feature>
<evidence type="ECO:0000256" key="3">
    <source>
        <dbReference type="ARBA" id="ARBA00022475"/>
    </source>
</evidence>